<dbReference type="InterPro" id="IPR007854">
    <property type="entry name" value="Fip1_dom"/>
</dbReference>
<dbReference type="EMBL" id="CP051141">
    <property type="protein sequence ID" value="QIW99699.1"/>
    <property type="molecule type" value="Genomic_DNA"/>
</dbReference>
<keyword evidence="4" id="KW-0539">Nucleus</keyword>
<evidence type="ECO:0000259" key="6">
    <source>
        <dbReference type="Pfam" id="PF05182"/>
    </source>
</evidence>
<dbReference type="Proteomes" id="UP000503462">
    <property type="component" value="Chromosome 3"/>
</dbReference>
<evidence type="ECO:0000256" key="2">
    <source>
        <dbReference type="ARBA" id="ARBA00007459"/>
    </source>
</evidence>
<evidence type="ECO:0000256" key="3">
    <source>
        <dbReference type="ARBA" id="ARBA00022664"/>
    </source>
</evidence>
<evidence type="ECO:0000256" key="5">
    <source>
        <dbReference type="SAM" id="MobiDB-lite"/>
    </source>
</evidence>
<dbReference type="AlphaFoldDB" id="A0A6H0XZ60"/>
<gene>
    <name evidence="7" type="ORF">AMS68_005217</name>
</gene>
<keyword evidence="3" id="KW-0507">mRNA processing</keyword>
<dbReference type="GO" id="GO:0006397">
    <property type="term" value="P:mRNA processing"/>
    <property type="evidence" value="ECO:0007669"/>
    <property type="project" value="UniProtKB-KW"/>
</dbReference>
<dbReference type="GO" id="GO:0005847">
    <property type="term" value="C:mRNA cleavage and polyadenylation specificity factor complex"/>
    <property type="evidence" value="ECO:0007669"/>
    <property type="project" value="TreeGrafter"/>
</dbReference>
<evidence type="ECO:0000313" key="7">
    <source>
        <dbReference type="EMBL" id="QIW99699.1"/>
    </source>
</evidence>
<evidence type="ECO:0000256" key="1">
    <source>
        <dbReference type="ARBA" id="ARBA00004123"/>
    </source>
</evidence>
<proteinExistence type="inferred from homology"/>
<evidence type="ECO:0000313" key="8">
    <source>
        <dbReference type="Proteomes" id="UP000503462"/>
    </source>
</evidence>
<feature type="region of interest" description="Disordered" evidence="5">
    <location>
        <begin position="1"/>
        <end position="123"/>
    </location>
</feature>
<comment type="similarity">
    <text evidence="2">Belongs to the FIP1 family.</text>
</comment>
<feature type="compositionally biased region" description="Basic and acidic residues" evidence="5">
    <location>
        <begin position="106"/>
        <end position="119"/>
    </location>
</feature>
<sequence>MDDDEDDFYGGSADRNGDDDHEMTGQDQPVKAEAIDVSEEEEEDSDDDVQFTMEKPESAKTEAAPTTRATSKAVKVEPSTTPQPKTARQSTAPKQSTSEQPATKSELLHDGKEGKDFPEYRTSNVDVEEEALWPANGKKITDLDIDADLAEHSKPWRLPGTDVTDFFNYGFDEYTWTQYCAKQQSMSNNISELKDQDTMMKSMLNMGEGMPDMNQMMQMMMGGMGGDPSKMDFSQMMSMGMPGMPPAGQQPNAGFNNAQAGFNGQQGSGSPLPQAGQGFQAPLGPSALQNTSGMNMDGFSPSRWRSCSKRRSKDISKVVVEVEDDVAGATIELRRHTQRIAASPAISTTWPCETTLLSDLLSQLRGMASCDRSLDCFTARC</sequence>
<feature type="compositionally biased region" description="Polar residues" evidence="5">
    <location>
        <begin position="78"/>
        <end position="103"/>
    </location>
</feature>
<accession>A0A6H0XZ60</accession>
<protein>
    <recommendedName>
        <fullName evidence="6">Pre-mRNA polyadenylation factor Fip1 domain-containing protein</fullName>
    </recommendedName>
</protein>
<reference evidence="7 8" key="1">
    <citation type="journal article" date="2016" name="Sci. Rep.">
        <title>Peltaster fructicola genome reveals evolution from an invasive phytopathogen to an ectophytic parasite.</title>
        <authorList>
            <person name="Xu C."/>
            <person name="Chen H."/>
            <person name="Gleason M.L."/>
            <person name="Xu J.R."/>
            <person name="Liu H."/>
            <person name="Zhang R."/>
            <person name="Sun G."/>
        </authorList>
    </citation>
    <scope>NUCLEOTIDE SEQUENCE [LARGE SCALE GENOMIC DNA]</scope>
    <source>
        <strain evidence="7 8">LNHT1506</strain>
    </source>
</reference>
<organism evidence="7 8">
    <name type="scientific">Peltaster fructicola</name>
    <dbReference type="NCBI Taxonomy" id="286661"/>
    <lineage>
        <taxon>Eukaryota</taxon>
        <taxon>Fungi</taxon>
        <taxon>Dikarya</taxon>
        <taxon>Ascomycota</taxon>
        <taxon>Pezizomycotina</taxon>
        <taxon>Dothideomycetes</taxon>
        <taxon>Dothideomycetes incertae sedis</taxon>
        <taxon>Peltaster</taxon>
    </lineage>
</organism>
<feature type="region of interest" description="Disordered" evidence="5">
    <location>
        <begin position="275"/>
        <end position="306"/>
    </location>
</feature>
<dbReference type="PANTHER" id="PTHR13484:SF0">
    <property type="entry name" value="PRE-MRNA 3'-END-PROCESSING FACTOR FIP1"/>
    <property type="match status" value="1"/>
</dbReference>
<dbReference type="InterPro" id="IPR051187">
    <property type="entry name" value="Pre-mRNA_3'-end_processing_reg"/>
</dbReference>
<name>A0A6H0XZ60_9PEZI</name>
<dbReference type="PANTHER" id="PTHR13484">
    <property type="entry name" value="FIP1-LIKE 1 PROTEIN"/>
    <property type="match status" value="1"/>
</dbReference>
<keyword evidence="8" id="KW-1185">Reference proteome</keyword>
<feature type="domain" description="Pre-mRNA polyadenylation factor Fip1" evidence="6">
    <location>
        <begin position="144"/>
        <end position="186"/>
    </location>
</feature>
<evidence type="ECO:0000256" key="4">
    <source>
        <dbReference type="ARBA" id="ARBA00023242"/>
    </source>
</evidence>
<dbReference type="OrthoDB" id="1917198at2759"/>
<dbReference type="Pfam" id="PF05182">
    <property type="entry name" value="Fip1"/>
    <property type="match status" value="1"/>
</dbReference>
<feature type="compositionally biased region" description="Basic and acidic residues" evidence="5">
    <location>
        <begin position="15"/>
        <end position="24"/>
    </location>
</feature>
<comment type="subcellular location">
    <subcellularLocation>
        <location evidence="1">Nucleus</location>
    </subcellularLocation>
</comment>
<feature type="compositionally biased region" description="Acidic residues" evidence="5">
    <location>
        <begin position="36"/>
        <end position="49"/>
    </location>
</feature>